<gene>
    <name evidence="3" type="ORF">VB738_08200</name>
</gene>
<dbReference type="Pfam" id="PF11127">
    <property type="entry name" value="YgaP-like_TM"/>
    <property type="match status" value="1"/>
</dbReference>
<dbReference type="CDD" id="cd00158">
    <property type="entry name" value="RHOD"/>
    <property type="match status" value="1"/>
</dbReference>
<organism evidence="3 4">
    <name type="scientific">Cyanobium gracile UHCC 0139</name>
    <dbReference type="NCBI Taxonomy" id="3110308"/>
    <lineage>
        <taxon>Bacteria</taxon>
        <taxon>Bacillati</taxon>
        <taxon>Cyanobacteriota</taxon>
        <taxon>Cyanophyceae</taxon>
        <taxon>Synechococcales</taxon>
        <taxon>Prochlorococcaceae</taxon>
        <taxon>Cyanobium</taxon>
    </lineage>
</organism>
<dbReference type="Pfam" id="PF00581">
    <property type="entry name" value="Rhodanese"/>
    <property type="match status" value="1"/>
</dbReference>
<name>A0ABU5RU16_9CYAN</name>
<accession>A0ABU5RU16</accession>
<dbReference type="SMART" id="SM00450">
    <property type="entry name" value="RHOD"/>
    <property type="match status" value="1"/>
</dbReference>
<feature type="transmembrane region" description="Helical" evidence="1">
    <location>
        <begin position="121"/>
        <end position="141"/>
    </location>
</feature>
<dbReference type="Proteomes" id="UP001304461">
    <property type="component" value="Unassembled WGS sequence"/>
</dbReference>
<dbReference type="PROSITE" id="PS50206">
    <property type="entry name" value="RHODANESE_3"/>
    <property type="match status" value="1"/>
</dbReference>
<reference evidence="3 4" key="1">
    <citation type="submission" date="2023-12" db="EMBL/GenBank/DDBJ databases">
        <title>Baltic Sea Cyanobacteria.</title>
        <authorList>
            <person name="Delbaje E."/>
            <person name="Fewer D.P."/>
            <person name="Shishido T.K."/>
        </authorList>
    </citation>
    <scope>NUCLEOTIDE SEQUENCE [LARGE SCALE GENOMIC DNA]</scope>
    <source>
        <strain evidence="3 4">UHCC 0139</strain>
    </source>
</reference>
<dbReference type="RefSeq" id="WP_323305285.1">
    <property type="nucleotide sequence ID" value="NZ_JAYGHX010000004.1"/>
</dbReference>
<feature type="domain" description="Rhodanese" evidence="2">
    <location>
        <begin position="27"/>
        <end position="113"/>
    </location>
</feature>
<evidence type="ECO:0000313" key="4">
    <source>
        <dbReference type="Proteomes" id="UP001304461"/>
    </source>
</evidence>
<dbReference type="EMBL" id="JAYGHX010000004">
    <property type="protein sequence ID" value="MEA5391243.1"/>
    <property type="molecule type" value="Genomic_DNA"/>
</dbReference>
<evidence type="ECO:0000259" key="2">
    <source>
        <dbReference type="PROSITE" id="PS50206"/>
    </source>
</evidence>
<dbReference type="PANTHER" id="PTHR45431:SF3">
    <property type="entry name" value="RHODANESE-LIKE DOMAIN-CONTAINING PROTEIN 15, CHLOROPLASTIC"/>
    <property type="match status" value="1"/>
</dbReference>
<feature type="transmembrane region" description="Helical" evidence="1">
    <location>
        <begin position="147"/>
        <end position="173"/>
    </location>
</feature>
<evidence type="ECO:0000256" key="1">
    <source>
        <dbReference type="SAM" id="Phobius"/>
    </source>
</evidence>
<dbReference type="InterPro" id="IPR036873">
    <property type="entry name" value="Rhodanese-like_dom_sf"/>
</dbReference>
<dbReference type="InterPro" id="IPR021309">
    <property type="entry name" value="YgaP-like_TM"/>
</dbReference>
<sequence>MTTTTMTATPMSSPSRISAHDLADQLAAGEVTVIDVREPMEFATGHIAGSLNVPLSRLTQADLPRGPLVLVCQSGNRSGKGLTQLLGQGHPHPVADLLGGVPAWQQAGLPVRKLKGAPLPLMRQVQIVAGSLVLVGVILSQTVAPGWIWLSGFVGAGLTFAGVSGFCGMARLLAAMPWNRVSLGSGRV</sequence>
<keyword evidence="1" id="KW-0812">Transmembrane</keyword>
<keyword evidence="4" id="KW-1185">Reference proteome</keyword>
<dbReference type="InterPro" id="IPR001763">
    <property type="entry name" value="Rhodanese-like_dom"/>
</dbReference>
<dbReference type="Gene3D" id="3.40.250.10">
    <property type="entry name" value="Rhodanese-like domain"/>
    <property type="match status" value="1"/>
</dbReference>
<keyword evidence="1" id="KW-1133">Transmembrane helix</keyword>
<dbReference type="Gene3D" id="6.10.140.1340">
    <property type="match status" value="1"/>
</dbReference>
<keyword evidence="1" id="KW-0472">Membrane</keyword>
<evidence type="ECO:0000313" key="3">
    <source>
        <dbReference type="EMBL" id="MEA5391243.1"/>
    </source>
</evidence>
<protein>
    <submittedName>
        <fullName evidence="3">Rhodanese-like domain-containing protein</fullName>
    </submittedName>
</protein>
<dbReference type="InterPro" id="IPR052367">
    <property type="entry name" value="Thiosulfate_ST/Rhodanese-like"/>
</dbReference>
<dbReference type="PANTHER" id="PTHR45431">
    <property type="entry name" value="RHODANESE-LIKE DOMAIN-CONTAINING PROTEIN 15, CHLOROPLASTIC"/>
    <property type="match status" value="1"/>
</dbReference>
<dbReference type="SUPFAM" id="SSF52821">
    <property type="entry name" value="Rhodanese/Cell cycle control phosphatase"/>
    <property type="match status" value="1"/>
</dbReference>
<comment type="caution">
    <text evidence="3">The sequence shown here is derived from an EMBL/GenBank/DDBJ whole genome shotgun (WGS) entry which is preliminary data.</text>
</comment>
<proteinExistence type="predicted"/>